<accession>A0AAN8H0R6</accession>
<evidence type="ECO:0000313" key="1">
    <source>
        <dbReference type="EMBL" id="KAK5897637.1"/>
    </source>
</evidence>
<dbReference type="Gene3D" id="6.10.300.20">
    <property type="match status" value="1"/>
</dbReference>
<dbReference type="EMBL" id="JAULUE010002053">
    <property type="protein sequence ID" value="KAK5897637.1"/>
    <property type="molecule type" value="Genomic_DNA"/>
</dbReference>
<sequence>MFCLCSSFIEYFAHDMSYPVRRKHPEAASERDPVNQRIEAPFQGDGFSEQRKVSTTSKRLLPDRSLAAYNRANEQLVHFIVTSFVWL</sequence>
<evidence type="ECO:0000313" key="2">
    <source>
        <dbReference type="Proteomes" id="UP001335648"/>
    </source>
</evidence>
<dbReference type="InterPro" id="IPR040263">
    <property type="entry name" value="PWP3A_3B_4"/>
</dbReference>
<dbReference type="PANTHER" id="PTHR31333">
    <property type="entry name" value="PWWP DOMAIN-CONTAINING DNA REPAIR FACTOR 3 FAMILY MEMBER"/>
    <property type="match status" value="1"/>
</dbReference>
<proteinExistence type="predicted"/>
<dbReference type="AlphaFoldDB" id="A0AAN8H0R6"/>
<reference evidence="1 2" key="1">
    <citation type="journal article" date="2023" name="Mol. Biol. Evol.">
        <title>Genomics of Secondarily Temperate Adaptation in the Only Non-Antarctic Icefish.</title>
        <authorList>
            <person name="Rivera-Colon A.G."/>
            <person name="Rayamajhi N."/>
            <person name="Minhas B.F."/>
            <person name="Madrigal G."/>
            <person name="Bilyk K.T."/>
            <person name="Yoon V."/>
            <person name="Hune M."/>
            <person name="Gregory S."/>
            <person name="Cheng C.H.C."/>
            <person name="Catchen J.M."/>
        </authorList>
    </citation>
    <scope>NUCLEOTIDE SEQUENCE [LARGE SCALE GENOMIC DNA]</scope>
    <source>
        <strain evidence="1">JC2023a</strain>
    </source>
</reference>
<organism evidence="1 2">
    <name type="scientific">Champsocephalus esox</name>
    <name type="common">pike icefish</name>
    <dbReference type="NCBI Taxonomy" id="159716"/>
    <lineage>
        <taxon>Eukaryota</taxon>
        <taxon>Metazoa</taxon>
        <taxon>Chordata</taxon>
        <taxon>Craniata</taxon>
        <taxon>Vertebrata</taxon>
        <taxon>Euteleostomi</taxon>
        <taxon>Actinopterygii</taxon>
        <taxon>Neopterygii</taxon>
        <taxon>Teleostei</taxon>
        <taxon>Neoteleostei</taxon>
        <taxon>Acanthomorphata</taxon>
        <taxon>Eupercaria</taxon>
        <taxon>Perciformes</taxon>
        <taxon>Notothenioidei</taxon>
        <taxon>Channichthyidae</taxon>
        <taxon>Champsocephalus</taxon>
    </lineage>
</organism>
<dbReference type="PANTHER" id="PTHR31333:SF6">
    <property type="entry name" value="MUM1 LIKE 1"/>
    <property type="match status" value="1"/>
</dbReference>
<keyword evidence="2" id="KW-1185">Reference proteome</keyword>
<protein>
    <submittedName>
        <fullName evidence="1">Uncharacterized protein</fullName>
    </submittedName>
</protein>
<comment type="caution">
    <text evidence="1">The sequence shown here is derived from an EMBL/GenBank/DDBJ whole genome shotgun (WGS) entry which is preliminary data.</text>
</comment>
<gene>
    <name evidence="1" type="ORF">CesoFtcFv8_010683</name>
</gene>
<dbReference type="Proteomes" id="UP001335648">
    <property type="component" value="Unassembled WGS sequence"/>
</dbReference>
<name>A0AAN8H0R6_9TELE</name>